<dbReference type="PRINTS" id="PR00301">
    <property type="entry name" value="HEATSHOCK70"/>
</dbReference>
<accession>A0AAD6EJW9</accession>
<dbReference type="GeneID" id="81584291"/>
<comment type="caution">
    <text evidence="1">The sequence shown here is derived from an EMBL/GenBank/DDBJ whole genome shotgun (WGS) entry which is preliminary data.</text>
</comment>
<dbReference type="RefSeq" id="XP_056759044.1">
    <property type="nucleotide sequence ID" value="XM_056894049.1"/>
</dbReference>
<organism evidence="1 2">
    <name type="scientific">Penicillium hordei</name>
    <dbReference type="NCBI Taxonomy" id="40994"/>
    <lineage>
        <taxon>Eukaryota</taxon>
        <taxon>Fungi</taxon>
        <taxon>Dikarya</taxon>
        <taxon>Ascomycota</taxon>
        <taxon>Pezizomycotina</taxon>
        <taxon>Eurotiomycetes</taxon>
        <taxon>Eurotiomycetidae</taxon>
        <taxon>Eurotiales</taxon>
        <taxon>Aspergillaceae</taxon>
        <taxon>Penicillium</taxon>
    </lineage>
</organism>
<keyword evidence="2" id="KW-1185">Reference proteome</keyword>
<dbReference type="Gene3D" id="3.30.420.40">
    <property type="match status" value="1"/>
</dbReference>
<dbReference type="EMBL" id="JAQJAE010000001">
    <property type="protein sequence ID" value="KAJ5617877.1"/>
    <property type="molecule type" value="Genomic_DNA"/>
</dbReference>
<protein>
    <recommendedName>
        <fullName evidence="3">Actin-like ATPase domain-containing protein</fullName>
    </recommendedName>
</protein>
<dbReference type="PANTHER" id="PTHR14187:SF5">
    <property type="entry name" value="HEAT SHOCK 70 KDA PROTEIN 12A"/>
    <property type="match status" value="1"/>
</dbReference>
<dbReference type="InterPro" id="IPR043129">
    <property type="entry name" value="ATPase_NBD"/>
</dbReference>
<evidence type="ECO:0008006" key="3">
    <source>
        <dbReference type="Google" id="ProtNLM"/>
    </source>
</evidence>
<name>A0AAD6EJW9_9EURO</name>
<evidence type="ECO:0000313" key="2">
    <source>
        <dbReference type="Proteomes" id="UP001213799"/>
    </source>
</evidence>
<dbReference type="Proteomes" id="UP001213799">
    <property type="component" value="Unassembled WGS sequence"/>
</dbReference>
<evidence type="ECO:0000313" key="1">
    <source>
        <dbReference type="EMBL" id="KAJ5617877.1"/>
    </source>
</evidence>
<gene>
    <name evidence="1" type="ORF">N7537_002991</name>
</gene>
<dbReference type="AlphaFoldDB" id="A0AAD6EJW9"/>
<dbReference type="CDD" id="cd10170">
    <property type="entry name" value="ASKHA_NBD_HSP70"/>
    <property type="match status" value="1"/>
</dbReference>
<reference evidence="1" key="2">
    <citation type="submission" date="2023-01" db="EMBL/GenBank/DDBJ databases">
        <authorList>
            <person name="Petersen C."/>
        </authorList>
    </citation>
    <scope>NUCLEOTIDE SEQUENCE</scope>
    <source>
        <strain evidence="1">IBT 12815</strain>
    </source>
</reference>
<dbReference type="SUPFAM" id="SSF53067">
    <property type="entry name" value="Actin-like ATPase domain"/>
    <property type="match status" value="2"/>
</dbReference>
<dbReference type="PANTHER" id="PTHR14187">
    <property type="entry name" value="ALPHA KINASE/ELONGATION FACTOR 2 KINASE"/>
    <property type="match status" value="1"/>
</dbReference>
<reference evidence="1" key="1">
    <citation type="journal article" date="2023" name="IMA Fungus">
        <title>Comparative genomic study of the Penicillium genus elucidates a diverse pangenome and 15 lateral gene transfer events.</title>
        <authorList>
            <person name="Petersen C."/>
            <person name="Sorensen T."/>
            <person name="Nielsen M.R."/>
            <person name="Sondergaard T.E."/>
            <person name="Sorensen J.L."/>
            <person name="Fitzpatrick D.A."/>
            <person name="Frisvad J.C."/>
            <person name="Nielsen K.L."/>
        </authorList>
    </citation>
    <scope>NUCLEOTIDE SEQUENCE</scope>
    <source>
        <strain evidence="1">IBT 12815</strain>
    </source>
</reference>
<sequence length="627" mass="71007">MFLRKGKPKSGEKESFLRKTSEVRNERGFRGLVGKIRKKRQSDLDDFLVIGIDFGTTYSGVAWATVEDFERDEINIISNWPEHAREEPKAPTELLYENGKVMWGYGIPHDGDPVRWFKLLLLRDEDMTEEQHQSEPLLRARKLMRETGKTATDLVADYLRLLWQHTMETIHMFRSKSVISALTFHVVITVPAIWKDYARKAMEEAARNAGILQARPIGPTTLTFVPEPEAAALVTLCERGREHDIETDDVYVICDAGGGTVDLITYRVGELDPIEMHEAVIGTGGLCGGIFVDEAFETLCRDRLGRQWNKLSPTGVKSILKDQWEYGYKPTYKPNTDVRELVISVPAEAFQGAELNDQSRKPFIKNGRIHFSSSDIQKAFTSVFSDIEVLIDQQLSKTREKGLPVKQIILVGGLGCSPYLSNQLSAKYAQHGIEIIQSMGMAPRTAICRGAIVKGFLTGHGGAGSHLTVVSTIARQSLGIKYSAEYNIDIHRTEDKYYDEVEGNWKAGNQMEWYMQKGGDVSKAKPVRHDWYECHTNEDQFVKPFQLEIFQCDDENPPSRRSSKVHKLCTVNINRQHIPFNSLPDLVRNDGVRVKRWSFEIEMVPSGASNEFIVYYQGLFSMIEGCV</sequence>
<proteinExistence type="predicted"/>